<name>A0AAE0BX30_9CHLO</name>
<feature type="signal peptide" evidence="2">
    <location>
        <begin position="1"/>
        <end position="18"/>
    </location>
</feature>
<evidence type="ECO:0000313" key="4">
    <source>
        <dbReference type="Proteomes" id="UP001190700"/>
    </source>
</evidence>
<accession>A0AAE0BX30</accession>
<feature type="transmembrane region" description="Helical" evidence="1">
    <location>
        <begin position="165"/>
        <end position="185"/>
    </location>
</feature>
<gene>
    <name evidence="3" type="ORF">CYMTET_46948</name>
</gene>
<sequence>MAFLHSQLLLVVLLYCSGSLISVASEDLLALSGSMRSSYNTVLDAVYHKLTPHGRRLSESYSKMTCNKGDNTLFLEMFDSPSCSGTATSSTKVSLQSAWTDSDDANEPSNFGDCAIDGANSHKYECEDNIWVSQFYSSNTNCEGSTYVEMRHFGDCKIAQSDASFVFVGSAPVILLALSVSAMFLG</sequence>
<proteinExistence type="predicted"/>
<keyword evidence="4" id="KW-1185">Reference proteome</keyword>
<dbReference type="Proteomes" id="UP001190700">
    <property type="component" value="Unassembled WGS sequence"/>
</dbReference>
<dbReference type="EMBL" id="LGRX02032894">
    <property type="protein sequence ID" value="KAK3243395.1"/>
    <property type="molecule type" value="Genomic_DNA"/>
</dbReference>
<feature type="chain" id="PRO_5042178898" evidence="2">
    <location>
        <begin position="19"/>
        <end position="186"/>
    </location>
</feature>
<protein>
    <submittedName>
        <fullName evidence="3">Uncharacterized protein</fullName>
    </submittedName>
</protein>
<keyword evidence="2" id="KW-0732">Signal</keyword>
<dbReference type="AlphaFoldDB" id="A0AAE0BX30"/>
<organism evidence="3 4">
    <name type="scientific">Cymbomonas tetramitiformis</name>
    <dbReference type="NCBI Taxonomy" id="36881"/>
    <lineage>
        <taxon>Eukaryota</taxon>
        <taxon>Viridiplantae</taxon>
        <taxon>Chlorophyta</taxon>
        <taxon>Pyramimonadophyceae</taxon>
        <taxon>Pyramimonadales</taxon>
        <taxon>Pyramimonadaceae</taxon>
        <taxon>Cymbomonas</taxon>
    </lineage>
</organism>
<keyword evidence="1" id="KW-0472">Membrane</keyword>
<keyword evidence="1" id="KW-0812">Transmembrane</keyword>
<evidence type="ECO:0000256" key="1">
    <source>
        <dbReference type="SAM" id="Phobius"/>
    </source>
</evidence>
<comment type="caution">
    <text evidence="3">The sequence shown here is derived from an EMBL/GenBank/DDBJ whole genome shotgun (WGS) entry which is preliminary data.</text>
</comment>
<evidence type="ECO:0000313" key="3">
    <source>
        <dbReference type="EMBL" id="KAK3243395.1"/>
    </source>
</evidence>
<reference evidence="3 4" key="1">
    <citation type="journal article" date="2015" name="Genome Biol. Evol.">
        <title>Comparative Genomics of a Bacterivorous Green Alga Reveals Evolutionary Causalities and Consequences of Phago-Mixotrophic Mode of Nutrition.</title>
        <authorList>
            <person name="Burns J.A."/>
            <person name="Paasch A."/>
            <person name="Narechania A."/>
            <person name="Kim E."/>
        </authorList>
    </citation>
    <scope>NUCLEOTIDE SEQUENCE [LARGE SCALE GENOMIC DNA]</scope>
    <source>
        <strain evidence="3 4">PLY_AMNH</strain>
    </source>
</reference>
<evidence type="ECO:0000256" key="2">
    <source>
        <dbReference type="SAM" id="SignalP"/>
    </source>
</evidence>
<keyword evidence="1" id="KW-1133">Transmembrane helix</keyword>